<dbReference type="eggNOG" id="COG5156">
    <property type="taxonomic scope" value="Bacteria"/>
</dbReference>
<dbReference type="EMBL" id="AAOF01000025">
    <property type="protein sequence ID" value="EAR20309.1"/>
    <property type="molecule type" value="Genomic_DNA"/>
</dbReference>
<sequence length="157" mass="18150">MRKRIIAQNAPYSPIGNRAKWLNVERFAQVEISSEDPAYPIELAFRADMETGWRAAEAGEQVIRLLFDEALRIERIRIVFHEIEIPRMQEFVLHWSPDGHNFRELVRQQYTFSPPHTSEEVEDFRVDLTGVTAFELRIIPDISGGSARASLTELRLG</sequence>
<dbReference type="Gene3D" id="2.60.120.260">
    <property type="entry name" value="Galactose-binding domain-like"/>
    <property type="match status" value="1"/>
</dbReference>
<dbReference type="SUPFAM" id="SSF49785">
    <property type="entry name" value="Galactose-binding domain-like"/>
    <property type="match status" value="1"/>
</dbReference>
<protein>
    <recommendedName>
        <fullName evidence="3">F5/8 type C domain-containing protein</fullName>
    </recommendedName>
</protein>
<evidence type="ECO:0000313" key="2">
    <source>
        <dbReference type="Proteomes" id="UP000003374"/>
    </source>
</evidence>
<evidence type="ECO:0000313" key="1">
    <source>
        <dbReference type="EMBL" id="EAR20309.1"/>
    </source>
</evidence>
<proteinExistence type="predicted"/>
<evidence type="ECO:0008006" key="3">
    <source>
        <dbReference type="Google" id="ProtNLM"/>
    </source>
</evidence>
<reference evidence="1 2" key="1">
    <citation type="submission" date="2006-02" db="EMBL/GenBank/DDBJ databases">
        <authorList>
            <person name="Waterbury J."/>
            <person name="Ferriera S."/>
            <person name="Johnson J."/>
            <person name="Kravitz S."/>
            <person name="Halpern A."/>
            <person name="Remington K."/>
            <person name="Beeson K."/>
            <person name="Tran B."/>
            <person name="Rogers Y.-H."/>
            <person name="Friedman R."/>
            <person name="Venter J.C."/>
        </authorList>
    </citation>
    <scope>NUCLEOTIDE SEQUENCE [LARGE SCALE GENOMIC DNA]</scope>
    <source>
        <strain evidence="1 2">Nb-231</strain>
    </source>
</reference>
<dbReference type="InterPro" id="IPR008979">
    <property type="entry name" value="Galactose-bd-like_sf"/>
</dbReference>
<comment type="caution">
    <text evidence="1">The sequence shown here is derived from an EMBL/GenBank/DDBJ whole genome shotgun (WGS) entry which is preliminary data.</text>
</comment>
<gene>
    <name evidence="1" type="ORF">NB231_02915</name>
</gene>
<name>A4BVC4_9GAMM</name>
<dbReference type="AlphaFoldDB" id="A4BVC4"/>
<accession>A4BVC4</accession>
<dbReference type="STRING" id="314278.NB231_02915"/>
<dbReference type="OrthoDB" id="5572942at2"/>
<keyword evidence="2" id="KW-1185">Reference proteome</keyword>
<dbReference type="Proteomes" id="UP000003374">
    <property type="component" value="Unassembled WGS sequence"/>
</dbReference>
<dbReference type="HOGENOM" id="CLU_138473_0_0_6"/>
<organism evidence="1 2">
    <name type="scientific">Nitrococcus mobilis Nb-231</name>
    <dbReference type="NCBI Taxonomy" id="314278"/>
    <lineage>
        <taxon>Bacteria</taxon>
        <taxon>Pseudomonadati</taxon>
        <taxon>Pseudomonadota</taxon>
        <taxon>Gammaproteobacteria</taxon>
        <taxon>Chromatiales</taxon>
        <taxon>Ectothiorhodospiraceae</taxon>
        <taxon>Nitrococcus</taxon>
    </lineage>
</organism>
<dbReference type="RefSeq" id="WP_004999642.1">
    <property type="nucleotide sequence ID" value="NZ_CH672427.1"/>
</dbReference>